<evidence type="ECO:0000259" key="3">
    <source>
        <dbReference type="PROSITE" id="PS50110"/>
    </source>
</evidence>
<dbReference type="GeneID" id="14910170"/>
<evidence type="ECO:0000256" key="2">
    <source>
        <dbReference type="PROSITE-ProRule" id="PRU00169"/>
    </source>
</evidence>
<sequence>MDNKKVLGAEDDPFAQKMFTNFVTAAGGVADIAADGQICLDKFKGNSDGYKIIFMDLTMPNMDGFEMMIVEL</sequence>
<dbReference type="GO" id="GO:0000160">
    <property type="term" value="P:phosphorelay signal transduction system"/>
    <property type="evidence" value="ECO:0007669"/>
    <property type="project" value="InterPro"/>
</dbReference>
<dbReference type="Pfam" id="PF00072">
    <property type="entry name" value="Response_reg"/>
    <property type="match status" value="1"/>
</dbReference>
<proteinExistence type="predicted"/>
<dbReference type="SUPFAM" id="SSF52172">
    <property type="entry name" value="CheY-like"/>
    <property type="match status" value="1"/>
</dbReference>
<dbReference type="InterPro" id="IPR001789">
    <property type="entry name" value="Sig_transdc_resp-reg_receiver"/>
</dbReference>
<dbReference type="AlphaFoldDB" id="G0QLC3"/>
<protein>
    <submittedName>
        <fullName evidence="4">Response regulator receiver domain protein</fullName>
        <ecNumber evidence="4">2.7.13.3</ecNumber>
    </submittedName>
</protein>
<dbReference type="InterPro" id="IPR011006">
    <property type="entry name" value="CheY-like_superfamily"/>
</dbReference>
<reference evidence="4 5" key="1">
    <citation type="submission" date="2011-07" db="EMBL/GenBank/DDBJ databases">
        <authorList>
            <person name="Coyne R."/>
            <person name="Brami D."/>
            <person name="Johnson J."/>
            <person name="Hostetler J."/>
            <person name="Hannick L."/>
            <person name="Clark T."/>
            <person name="Cassidy-Hanley D."/>
            <person name="Inman J."/>
        </authorList>
    </citation>
    <scope>NUCLEOTIDE SEQUENCE [LARGE SCALE GENOMIC DNA]</scope>
    <source>
        <strain evidence="4 5">G5</strain>
    </source>
</reference>
<dbReference type="OrthoDB" id="311100at2759"/>
<evidence type="ECO:0000313" key="5">
    <source>
        <dbReference type="Proteomes" id="UP000008983"/>
    </source>
</evidence>
<dbReference type="EMBL" id="GL983245">
    <property type="protein sequence ID" value="EGR33983.1"/>
    <property type="molecule type" value="Genomic_DNA"/>
</dbReference>
<dbReference type="PANTHER" id="PTHR45339:SF5">
    <property type="entry name" value="HISTIDINE KINASE"/>
    <property type="match status" value="1"/>
</dbReference>
<dbReference type="Gene3D" id="3.40.50.2300">
    <property type="match status" value="1"/>
</dbReference>
<dbReference type="Proteomes" id="UP000008983">
    <property type="component" value="Unassembled WGS sequence"/>
</dbReference>
<dbReference type="InParanoid" id="G0QLC3"/>
<evidence type="ECO:0000256" key="1">
    <source>
        <dbReference type="ARBA" id="ARBA00022553"/>
    </source>
</evidence>
<feature type="domain" description="Response regulatory" evidence="3">
    <location>
        <begin position="5"/>
        <end position="72"/>
    </location>
</feature>
<dbReference type="RefSeq" id="XP_004039287.1">
    <property type="nucleotide sequence ID" value="XM_004039239.1"/>
</dbReference>
<keyword evidence="4" id="KW-0808">Transferase</keyword>
<keyword evidence="1 2" id="KW-0597">Phosphoprotein</keyword>
<organism evidence="4 5">
    <name type="scientific">Ichthyophthirius multifiliis</name>
    <name type="common">White spot disease agent</name>
    <name type="synonym">Ich</name>
    <dbReference type="NCBI Taxonomy" id="5932"/>
    <lineage>
        <taxon>Eukaryota</taxon>
        <taxon>Sar</taxon>
        <taxon>Alveolata</taxon>
        <taxon>Ciliophora</taxon>
        <taxon>Intramacronucleata</taxon>
        <taxon>Oligohymenophorea</taxon>
        <taxon>Hymenostomatida</taxon>
        <taxon>Ophryoglenina</taxon>
        <taxon>Ichthyophthirius</taxon>
    </lineage>
</organism>
<dbReference type="EC" id="2.7.13.3" evidence="4"/>
<dbReference type="PANTHER" id="PTHR45339">
    <property type="entry name" value="HYBRID SIGNAL TRANSDUCTION HISTIDINE KINASE J"/>
    <property type="match status" value="1"/>
</dbReference>
<dbReference type="GO" id="GO:0004673">
    <property type="term" value="F:protein histidine kinase activity"/>
    <property type="evidence" value="ECO:0007669"/>
    <property type="project" value="UniProtKB-EC"/>
</dbReference>
<name>G0QLC3_ICHMU</name>
<keyword evidence="5" id="KW-1185">Reference proteome</keyword>
<dbReference type="PROSITE" id="PS50110">
    <property type="entry name" value="RESPONSE_REGULATORY"/>
    <property type="match status" value="1"/>
</dbReference>
<accession>G0QLC3</accession>
<gene>
    <name evidence="4" type="ORF">IMG5_028680</name>
</gene>
<evidence type="ECO:0000313" key="4">
    <source>
        <dbReference type="EMBL" id="EGR33983.1"/>
    </source>
</evidence>
<feature type="modified residue" description="4-aspartylphosphate" evidence="2">
    <location>
        <position position="56"/>
    </location>
</feature>